<dbReference type="EMBL" id="VWFO01000118">
    <property type="protein sequence ID" value="KAA4660166.1"/>
    <property type="molecule type" value="Genomic_DNA"/>
</dbReference>
<evidence type="ECO:0000256" key="1">
    <source>
        <dbReference type="ARBA" id="ARBA00004442"/>
    </source>
</evidence>
<reference evidence="7 8" key="1">
    <citation type="journal article" date="2019" name="Nat. Med.">
        <title>A library of human gut bacterial isolates paired with longitudinal multiomics data enables mechanistic microbiome research.</title>
        <authorList>
            <person name="Poyet M."/>
            <person name="Groussin M."/>
            <person name="Gibbons S.M."/>
            <person name="Avila-Pacheco J."/>
            <person name="Jiang X."/>
            <person name="Kearney S.M."/>
            <person name="Perrotta A.R."/>
            <person name="Berdy B."/>
            <person name="Zhao S."/>
            <person name="Lieberman T.D."/>
            <person name="Swanson P.K."/>
            <person name="Smith M."/>
            <person name="Roesemann S."/>
            <person name="Alexander J.E."/>
            <person name="Rich S.A."/>
            <person name="Livny J."/>
            <person name="Vlamakis H."/>
            <person name="Clish C."/>
            <person name="Bullock K."/>
            <person name="Deik A."/>
            <person name="Scott J."/>
            <person name="Pierce K.A."/>
            <person name="Xavier R.J."/>
            <person name="Alm E.J."/>
        </authorList>
    </citation>
    <scope>NUCLEOTIDE SEQUENCE [LARGE SCALE GENOMIC DNA]</scope>
    <source>
        <strain evidence="7 8">BIOML-A14</strain>
    </source>
</reference>
<organism evidence="7 8">
    <name type="scientific">Bacteroides ovatus</name>
    <dbReference type="NCBI Taxonomy" id="28116"/>
    <lineage>
        <taxon>Bacteria</taxon>
        <taxon>Pseudomonadati</taxon>
        <taxon>Bacteroidota</taxon>
        <taxon>Bacteroidia</taxon>
        <taxon>Bacteroidales</taxon>
        <taxon>Bacteroidaceae</taxon>
        <taxon>Bacteroides</taxon>
    </lineage>
</organism>
<dbReference type="Proteomes" id="UP000435985">
    <property type="component" value="Unassembled WGS sequence"/>
</dbReference>
<comment type="subcellular location">
    <subcellularLocation>
        <location evidence="1">Cell outer membrane</location>
    </subcellularLocation>
</comment>
<protein>
    <submittedName>
        <fullName evidence="7">RagB/SusD family nutrient uptake outer membrane protein</fullName>
    </submittedName>
</protein>
<gene>
    <name evidence="7" type="ORF">F3B98_27380</name>
</gene>
<comment type="similarity">
    <text evidence="2">Belongs to the SusD family.</text>
</comment>
<sequence length="193" mass="22482">KPESCFNFVEYSSLGTNLKDYNSIIMCFFNKTLQEDYIPYITRGNQTLFILDSDNIFADNKEQDRRFLLQTGSYNSNAYSLKYDIKLGQDGSDMVPGIRLSEMYYIMGEYFARKGEYSQAGKMLDEVRYARGILTTNMENSIGSLEGFHTELLKDMRKEFVGEGQMFFQYKRMDKKPVDNAIFVFDKPDNEDV</sequence>
<evidence type="ECO:0000256" key="5">
    <source>
        <dbReference type="ARBA" id="ARBA00023237"/>
    </source>
</evidence>
<feature type="non-terminal residue" evidence="7">
    <location>
        <position position="1"/>
    </location>
</feature>
<accession>A0A642C581</accession>
<dbReference type="InterPro" id="IPR011990">
    <property type="entry name" value="TPR-like_helical_dom_sf"/>
</dbReference>
<keyword evidence="3" id="KW-0732">Signal</keyword>
<evidence type="ECO:0000256" key="4">
    <source>
        <dbReference type="ARBA" id="ARBA00023136"/>
    </source>
</evidence>
<evidence type="ECO:0000256" key="2">
    <source>
        <dbReference type="ARBA" id="ARBA00006275"/>
    </source>
</evidence>
<feature type="domain" description="RagB/SusD" evidence="6">
    <location>
        <begin position="53"/>
        <end position="173"/>
    </location>
</feature>
<name>A0A642C581_BACOV</name>
<evidence type="ECO:0000313" key="8">
    <source>
        <dbReference type="Proteomes" id="UP000435985"/>
    </source>
</evidence>
<dbReference type="Pfam" id="PF07980">
    <property type="entry name" value="SusD_RagB"/>
    <property type="match status" value="1"/>
</dbReference>
<dbReference type="SUPFAM" id="SSF48452">
    <property type="entry name" value="TPR-like"/>
    <property type="match status" value="1"/>
</dbReference>
<dbReference type="AlphaFoldDB" id="A0A642C581"/>
<dbReference type="InterPro" id="IPR012944">
    <property type="entry name" value="SusD_RagB_dom"/>
</dbReference>
<dbReference type="GO" id="GO:0009279">
    <property type="term" value="C:cell outer membrane"/>
    <property type="evidence" value="ECO:0007669"/>
    <property type="project" value="UniProtKB-SubCell"/>
</dbReference>
<evidence type="ECO:0000256" key="3">
    <source>
        <dbReference type="ARBA" id="ARBA00022729"/>
    </source>
</evidence>
<proteinExistence type="inferred from homology"/>
<comment type="caution">
    <text evidence="7">The sequence shown here is derived from an EMBL/GenBank/DDBJ whole genome shotgun (WGS) entry which is preliminary data.</text>
</comment>
<keyword evidence="5" id="KW-0998">Cell outer membrane</keyword>
<evidence type="ECO:0000313" key="7">
    <source>
        <dbReference type="EMBL" id="KAA4660166.1"/>
    </source>
</evidence>
<dbReference type="Gene3D" id="1.25.40.390">
    <property type="match status" value="1"/>
</dbReference>
<keyword evidence="4" id="KW-0472">Membrane</keyword>
<evidence type="ECO:0000259" key="6">
    <source>
        <dbReference type="Pfam" id="PF07980"/>
    </source>
</evidence>